<comment type="caution">
    <text evidence="1">The sequence shown here is derived from an EMBL/GenBank/DDBJ whole genome shotgun (WGS) entry which is preliminary data.</text>
</comment>
<dbReference type="AlphaFoldDB" id="A0A4Z2IE80"/>
<dbReference type="Proteomes" id="UP000314294">
    <property type="component" value="Unassembled WGS sequence"/>
</dbReference>
<evidence type="ECO:0000313" key="1">
    <source>
        <dbReference type="EMBL" id="TNN75734.1"/>
    </source>
</evidence>
<sequence>MTCRCGEHRAEAERGSLPLIEACCRQRASISCKLWVCTGIHSKLKVTGTQAQHCASLSSQYGPTGNGQGTDN</sequence>
<keyword evidence="2" id="KW-1185">Reference proteome</keyword>
<name>A0A4Z2IE80_9TELE</name>
<evidence type="ECO:0000313" key="2">
    <source>
        <dbReference type="Proteomes" id="UP000314294"/>
    </source>
</evidence>
<gene>
    <name evidence="1" type="ORF">EYF80_014097</name>
</gene>
<proteinExistence type="predicted"/>
<accession>A0A4Z2IE80</accession>
<protein>
    <submittedName>
        <fullName evidence="1">Uncharacterized protein</fullName>
    </submittedName>
</protein>
<reference evidence="1 2" key="1">
    <citation type="submission" date="2019-03" db="EMBL/GenBank/DDBJ databases">
        <title>First draft genome of Liparis tanakae, snailfish: a comprehensive survey of snailfish specific genes.</title>
        <authorList>
            <person name="Kim W."/>
            <person name="Song I."/>
            <person name="Jeong J.-H."/>
            <person name="Kim D."/>
            <person name="Kim S."/>
            <person name="Ryu S."/>
            <person name="Song J.Y."/>
            <person name="Lee S.K."/>
        </authorList>
    </citation>
    <scope>NUCLEOTIDE SEQUENCE [LARGE SCALE GENOMIC DNA]</scope>
    <source>
        <tissue evidence="1">Muscle</tissue>
    </source>
</reference>
<organism evidence="1 2">
    <name type="scientific">Liparis tanakae</name>
    <name type="common">Tanaka's snailfish</name>
    <dbReference type="NCBI Taxonomy" id="230148"/>
    <lineage>
        <taxon>Eukaryota</taxon>
        <taxon>Metazoa</taxon>
        <taxon>Chordata</taxon>
        <taxon>Craniata</taxon>
        <taxon>Vertebrata</taxon>
        <taxon>Euteleostomi</taxon>
        <taxon>Actinopterygii</taxon>
        <taxon>Neopterygii</taxon>
        <taxon>Teleostei</taxon>
        <taxon>Neoteleostei</taxon>
        <taxon>Acanthomorphata</taxon>
        <taxon>Eupercaria</taxon>
        <taxon>Perciformes</taxon>
        <taxon>Cottioidei</taxon>
        <taxon>Cottales</taxon>
        <taxon>Liparidae</taxon>
        <taxon>Liparis</taxon>
    </lineage>
</organism>
<dbReference type="EMBL" id="SRLO01000100">
    <property type="protein sequence ID" value="TNN75734.1"/>
    <property type="molecule type" value="Genomic_DNA"/>
</dbReference>